<accession>A0AAW9RMU4</accession>
<proteinExistence type="inferred from homology"/>
<comment type="function">
    <text evidence="2">Required for maturation of urease via the functional incorporation of the urease nickel metallocenter.</text>
</comment>
<dbReference type="GO" id="GO:0005737">
    <property type="term" value="C:cytoplasm"/>
    <property type="evidence" value="ECO:0007669"/>
    <property type="project" value="UniProtKB-SubCell"/>
</dbReference>
<dbReference type="Proteomes" id="UP001378188">
    <property type="component" value="Unassembled WGS sequence"/>
</dbReference>
<dbReference type="InterPro" id="IPR002669">
    <property type="entry name" value="UreD"/>
</dbReference>
<dbReference type="GO" id="GO:0016151">
    <property type="term" value="F:nickel cation binding"/>
    <property type="evidence" value="ECO:0007669"/>
    <property type="project" value="UniProtKB-UniRule"/>
</dbReference>
<gene>
    <name evidence="2" type="primary">ureD</name>
    <name evidence="3" type="ORF">V3328_02290</name>
</gene>
<keyword evidence="1 2" id="KW-0143">Chaperone</keyword>
<dbReference type="AlphaFoldDB" id="A0AAW9RMU4"/>
<dbReference type="HAMAP" id="MF_01384">
    <property type="entry name" value="UreD"/>
    <property type="match status" value="1"/>
</dbReference>
<comment type="similarity">
    <text evidence="2">Belongs to the UreD family.</text>
</comment>
<protein>
    <recommendedName>
        <fullName evidence="2">Urease accessory protein UreD</fullName>
    </recommendedName>
</protein>
<comment type="subunit">
    <text evidence="2">UreD, UreF and UreG form a complex that acts as a GTP-hydrolysis-dependent molecular chaperone, activating the urease apoprotein by helping to assemble the nickel containing metallocenter of UreC. The UreE protein probably delivers the nickel.</text>
</comment>
<evidence type="ECO:0000313" key="4">
    <source>
        <dbReference type="Proteomes" id="UP001378188"/>
    </source>
</evidence>
<evidence type="ECO:0000313" key="3">
    <source>
        <dbReference type="EMBL" id="MEJ8570289.1"/>
    </source>
</evidence>
<dbReference type="Pfam" id="PF01774">
    <property type="entry name" value="UreD"/>
    <property type="match status" value="1"/>
</dbReference>
<dbReference type="RefSeq" id="WP_340328021.1">
    <property type="nucleotide sequence ID" value="NZ_JAZHOF010000001.1"/>
</dbReference>
<keyword evidence="4" id="KW-1185">Reference proteome</keyword>
<sequence>MNRVVDTQTLRPLSPPCALDLAVDVGADGRSRLLRRRVAFPWSMGRGFAPEWPGEPILILPQAAGAGLLSGDDVEQRLEIRSGAAARLESAGATMVHRGDRGAARSQWRFRLREEAALVVAAEPHVLASGCRLELRTDIEIEDGASFIGFEGICHAASLSGSEPAGAWFAETRVRRFDGRTLFVDRQEAKADDAGRVKALPGAPSAFGTVLVLGPAADRCGIAPGALELPGVYAAAAVLRAEAGLAVRIAAQTGGALRTAGRQLVSRAASALGPAWSRTAIR</sequence>
<evidence type="ECO:0000256" key="2">
    <source>
        <dbReference type="HAMAP-Rule" id="MF_01384"/>
    </source>
</evidence>
<keyword evidence="2" id="KW-0996">Nickel insertion</keyword>
<dbReference type="EMBL" id="JAZHOF010000001">
    <property type="protein sequence ID" value="MEJ8570289.1"/>
    <property type="molecule type" value="Genomic_DNA"/>
</dbReference>
<evidence type="ECO:0000256" key="1">
    <source>
        <dbReference type="ARBA" id="ARBA00023186"/>
    </source>
</evidence>
<name>A0AAW9RMU4_9HYPH</name>
<keyword evidence="2" id="KW-0963">Cytoplasm</keyword>
<comment type="subcellular location">
    <subcellularLocation>
        <location evidence="2">Cytoplasm</location>
    </subcellularLocation>
</comment>
<reference evidence="3 4" key="1">
    <citation type="submission" date="2024-02" db="EMBL/GenBank/DDBJ databases">
        <title>Genome analysis and characterization of Microbaculum marinisediminis sp. nov., isolated from marine sediment.</title>
        <authorList>
            <person name="Du Z.-J."/>
            <person name="Ye Y.-Q."/>
            <person name="Zhang Z.-R."/>
            <person name="Yuan S.-M."/>
            <person name="Zhang X.-Y."/>
        </authorList>
    </citation>
    <scope>NUCLEOTIDE SEQUENCE [LARGE SCALE GENOMIC DNA]</scope>
    <source>
        <strain evidence="3 4">SDUM1044001</strain>
    </source>
</reference>
<comment type="caution">
    <text evidence="3">The sequence shown here is derived from an EMBL/GenBank/DDBJ whole genome shotgun (WGS) entry which is preliminary data.</text>
</comment>
<organism evidence="3 4">
    <name type="scientific">Microbaculum marinum</name>
    <dbReference type="NCBI Taxonomy" id="1764581"/>
    <lineage>
        <taxon>Bacteria</taxon>
        <taxon>Pseudomonadati</taxon>
        <taxon>Pseudomonadota</taxon>
        <taxon>Alphaproteobacteria</taxon>
        <taxon>Hyphomicrobiales</taxon>
        <taxon>Tepidamorphaceae</taxon>
        <taxon>Microbaculum</taxon>
    </lineage>
</organism>